<name>A0A6I6IJV3_9RHOB</name>
<dbReference type="RefSeq" id="WP_157705375.1">
    <property type="nucleotide sequence ID" value="NZ_CP034348.1"/>
</dbReference>
<feature type="signal peptide" evidence="1">
    <location>
        <begin position="1"/>
        <end position="22"/>
    </location>
</feature>
<evidence type="ECO:0000256" key="1">
    <source>
        <dbReference type="SAM" id="SignalP"/>
    </source>
</evidence>
<sequence>MRLLLKLSALAISTLTPLEARACWEAPTPECFTAKANEMTLAYHAEGPALARLHDLIAWDMLPSDAAAARIMLNGLTYEDLIAYHAADDPGAPDDDSFERALLLTLGLVDPGAVEPVPGEDLLAIYSLALQTEDPVLAARWYDHLPDYLAATSGLPAPDGADAKPADPYAEAQAEAISALTHLREGRIEASVERATGLSGEAGFLIWRALARHAIDTEDMTLLTRAVAGMQTALTPPEEQPFDEETFALALEAAEREFARTGDPDAMAHVYEMFDTHTAALPTGAALTAALARRYLMRETGQTGEDGFDAALADMARAMRTGEDEDDATPMRNARTALRLGLEAEADALIEMVFATYPGVPRLFLSDLPGASAPWANAWLDRMLIRYDTITADPSAFEARPYWSLWSDQDALDGAIAITRRLALYGRHDEAREFAHRALGHIARVTGGAMLPDGISQSATFEAETAPVLLAPQDAVTRMQALGYDAVRMAYALADAGQYLPALALIREVDGVRPLGHWINEVTRVPDPMKHDYLQLLSRLIEEEITRLAAAARPDLGQELRVLAVSFHAGQGDMATARRYFEQIESTGTTPAIYYQLAALRGTARTLDPALRPVAYPYDDFAL</sequence>
<dbReference type="KEGG" id="rom:EI983_00795"/>
<feature type="chain" id="PRO_5026045837" description="DUF4034 domain-containing protein" evidence="1">
    <location>
        <begin position="23"/>
        <end position="623"/>
    </location>
</feature>
<dbReference type="EMBL" id="CP034348">
    <property type="protein sequence ID" value="QGX96895.1"/>
    <property type="molecule type" value="Genomic_DNA"/>
</dbReference>
<keyword evidence="3" id="KW-1185">Reference proteome</keyword>
<accession>A0A6I6IJV3</accession>
<protein>
    <recommendedName>
        <fullName evidence="4">DUF4034 domain-containing protein</fullName>
    </recommendedName>
</protein>
<dbReference type="OrthoDB" id="9820599at2"/>
<evidence type="ECO:0000313" key="3">
    <source>
        <dbReference type="Proteomes" id="UP000428330"/>
    </source>
</evidence>
<gene>
    <name evidence="2" type="ORF">EI983_00795</name>
</gene>
<evidence type="ECO:0000313" key="2">
    <source>
        <dbReference type="EMBL" id="QGX96895.1"/>
    </source>
</evidence>
<dbReference type="AlphaFoldDB" id="A0A6I6IJV3"/>
<organism evidence="2 3">
    <name type="scientific">Roseovarius faecimaris</name>
    <dbReference type="NCBI Taxonomy" id="2494550"/>
    <lineage>
        <taxon>Bacteria</taxon>
        <taxon>Pseudomonadati</taxon>
        <taxon>Pseudomonadota</taxon>
        <taxon>Alphaproteobacteria</taxon>
        <taxon>Rhodobacterales</taxon>
        <taxon>Roseobacteraceae</taxon>
        <taxon>Roseovarius</taxon>
    </lineage>
</organism>
<proteinExistence type="predicted"/>
<reference evidence="3" key="1">
    <citation type="submission" date="2018-12" db="EMBL/GenBank/DDBJ databases">
        <title>Complete genome sequence of Roseovarius sp. MME-070.</title>
        <authorList>
            <person name="Nam Y.-D."/>
            <person name="Kang J."/>
            <person name="Chung W.-H."/>
            <person name="Park Y.S."/>
        </authorList>
    </citation>
    <scope>NUCLEOTIDE SEQUENCE [LARGE SCALE GENOMIC DNA]</scope>
    <source>
        <strain evidence="3">MME-070</strain>
    </source>
</reference>
<evidence type="ECO:0008006" key="4">
    <source>
        <dbReference type="Google" id="ProtNLM"/>
    </source>
</evidence>
<keyword evidence="1" id="KW-0732">Signal</keyword>
<dbReference type="Proteomes" id="UP000428330">
    <property type="component" value="Chromosome"/>
</dbReference>